<proteinExistence type="predicted"/>
<feature type="non-terminal residue" evidence="4">
    <location>
        <position position="181"/>
    </location>
</feature>
<dbReference type="EMBL" id="BARS01046114">
    <property type="protein sequence ID" value="GAG39940.1"/>
    <property type="molecule type" value="Genomic_DNA"/>
</dbReference>
<dbReference type="Gene3D" id="3.50.50.60">
    <property type="entry name" value="FAD/NAD(P)-binding domain"/>
    <property type="match status" value="2"/>
</dbReference>
<dbReference type="GO" id="GO:0016491">
    <property type="term" value="F:oxidoreductase activity"/>
    <property type="evidence" value="ECO:0007669"/>
    <property type="project" value="UniProtKB-KW"/>
</dbReference>
<keyword evidence="1" id="KW-0285">Flavoprotein</keyword>
<accession>X0XA39</accession>
<feature type="domain" description="FAD/NAD(P)-binding" evidence="3">
    <location>
        <begin position="2"/>
        <end position="169"/>
    </location>
</feature>
<protein>
    <recommendedName>
        <fullName evidence="3">FAD/NAD(P)-binding domain-containing protein</fullName>
    </recommendedName>
</protein>
<dbReference type="AlphaFoldDB" id="X0XA39"/>
<comment type="caution">
    <text evidence="4">The sequence shown here is derived from an EMBL/GenBank/DDBJ whole genome shotgun (WGS) entry which is preliminary data.</text>
</comment>
<dbReference type="PRINTS" id="PR00469">
    <property type="entry name" value="PNDRDTASEII"/>
</dbReference>
<evidence type="ECO:0000313" key="4">
    <source>
        <dbReference type="EMBL" id="GAG39940.1"/>
    </source>
</evidence>
<dbReference type="InterPro" id="IPR036188">
    <property type="entry name" value="FAD/NAD-bd_sf"/>
</dbReference>
<dbReference type="SUPFAM" id="SSF51905">
    <property type="entry name" value="FAD/NAD(P)-binding domain"/>
    <property type="match status" value="1"/>
</dbReference>
<dbReference type="InterPro" id="IPR050097">
    <property type="entry name" value="Ferredoxin-NADP_redctase_2"/>
</dbReference>
<reference evidence="4" key="1">
    <citation type="journal article" date="2014" name="Front. Microbiol.">
        <title>High frequency of phylogenetically diverse reductive dehalogenase-homologous genes in deep subseafloor sedimentary metagenomes.</title>
        <authorList>
            <person name="Kawai M."/>
            <person name="Futagami T."/>
            <person name="Toyoda A."/>
            <person name="Takaki Y."/>
            <person name="Nishi S."/>
            <person name="Hori S."/>
            <person name="Arai W."/>
            <person name="Tsubouchi T."/>
            <person name="Morono Y."/>
            <person name="Uchiyama I."/>
            <person name="Ito T."/>
            <person name="Fujiyama A."/>
            <person name="Inagaki F."/>
            <person name="Takami H."/>
        </authorList>
    </citation>
    <scope>NUCLEOTIDE SEQUENCE</scope>
    <source>
        <strain evidence="4">Expedition CK06-06</strain>
    </source>
</reference>
<dbReference type="PRINTS" id="PR00368">
    <property type="entry name" value="FADPNR"/>
</dbReference>
<sequence length="181" mass="19798">MYDLIVVGGGPAGLTATVYAIRKRLNVLMISKDLGGKTNYRLALPWIEDYQVIRGLEVVNKFRSELEYLKFARHMEPVERIDQAENGFMVHTHGGGELQSKAVIIASGTKQQRLQVPGEKQFIMRGLCYSALSYAPLFIDRKTVVVGEGDLALRSAAELATVAKHVHLIGLSGDAQSSALG</sequence>
<gene>
    <name evidence="4" type="ORF">S01H1_69452</name>
</gene>
<evidence type="ECO:0000256" key="1">
    <source>
        <dbReference type="ARBA" id="ARBA00022630"/>
    </source>
</evidence>
<dbReference type="Pfam" id="PF07992">
    <property type="entry name" value="Pyr_redox_2"/>
    <property type="match status" value="1"/>
</dbReference>
<dbReference type="InterPro" id="IPR023753">
    <property type="entry name" value="FAD/NAD-binding_dom"/>
</dbReference>
<evidence type="ECO:0000259" key="3">
    <source>
        <dbReference type="Pfam" id="PF07992"/>
    </source>
</evidence>
<keyword evidence="2" id="KW-0560">Oxidoreductase</keyword>
<name>X0XA39_9ZZZZ</name>
<dbReference type="PANTHER" id="PTHR48105">
    <property type="entry name" value="THIOREDOXIN REDUCTASE 1-RELATED-RELATED"/>
    <property type="match status" value="1"/>
</dbReference>
<evidence type="ECO:0000256" key="2">
    <source>
        <dbReference type="ARBA" id="ARBA00023002"/>
    </source>
</evidence>
<organism evidence="4">
    <name type="scientific">marine sediment metagenome</name>
    <dbReference type="NCBI Taxonomy" id="412755"/>
    <lineage>
        <taxon>unclassified sequences</taxon>
        <taxon>metagenomes</taxon>
        <taxon>ecological metagenomes</taxon>
    </lineage>
</organism>